<keyword evidence="3" id="KW-1185">Reference proteome</keyword>
<dbReference type="PANTHER" id="PTHR47204">
    <property type="entry name" value="OS02G0168900 PROTEIN"/>
    <property type="match status" value="1"/>
</dbReference>
<dbReference type="EMBL" id="JAKJXP020000050">
    <property type="protein sequence ID" value="KAK7751387.1"/>
    <property type="molecule type" value="Genomic_DNA"/>
</dbReference>
<evidence type="ECO:0000313" key="2">
    <source>
        <dbReference type="EMBL" id="KAK7751387.1"/>
    </source>
</evidence>
<gene>
    <name evidence="2" type="ORF">SLS62_006643</name>
</gene>
<reference evidence="2 3" key="1">
    <citation type="submission" date="2024-02" db="EMBL/GenBank/DDBJ databases">
        <title>De novo assembly and annotation of 12 fungi associated with fruit tree decline syndrome in Ontario, Canada.</title>
        <authorList>
            <person name="Sulman M."/>
            <person name="Ellouze W."/>
            <person name="Ilyukhin E."/>
        </authorList>
    </citation>
    <scope>NUCLEOTIDE SEQUENCE [LARGE SCALE GENOMIC DNA]</scope>
    <source>
        <strain evidence="2 3">M11/M66-122</strain>
    </source>
</reference>
<name>A0AAN9UQC6_9PEZI</name>
<dbReference type="PANTHER" id="PTHR47204:SF1">
    <property type="entry name" value="RIBONUCLEASE H2 SUBUNIT C"/>
    <property type="match status" value="1"/>
</dbReference>
<proteinExistence type="predicted"/>
<dbReference type="GO" id="GO:0006401">
    <property type="term" value="P:RNA catabolic process"/>
    <property type="evidence" value="ECO:0007669"/>
    <property type="project" value="InterPro"/>
</dbReference>
<dbReference type="Gene3D" id="2.40.128.680">
    <property type="match status" value="1"/>
</dbReference>
<organism evidence="2 3">
    <name type="scientific">Diatrype stigma</name>
    <dbReference type="NCBI Taxonomy" id="117547"/>
    <lineage>
        <taxon>Eukaryota</taxon>
        <taxon>Fungi</taxon>
        <taxon>Dikarya</taxon>
        <taxon>Ascomycota</taxon>
        <taxon>Pezizomycotina</taxon>
        <taxon>Sordariomycetes</taxon>
        <taxon>Xylariomycetidae</taxon>
        <taxon>Xylariales</taxon>
        <taxon>Diatrypaceae</taxon>
        <taxon>Diatrype</taxon>
    </lineage>
</organism>
<dbReference type="GO" id="GO:0032299">
    <property type="term" value="C:ribonuclease H2 complex"/>
    <property type="evidence" value="ECO:0007669"/>
    <property type="project" value="InterPro"/>
</dbReference>
<protein>
    <submittedName>
        <fullName evidence="2">Uncharacterized protein</fullName>
    </submittedName>
</protein>
<sequence length="162" mass="18384">MTLPIFTVPSEAEAQNKAQIHLLPCRIHHDGNIGPVESFWNPTESKDGQKTAYFRGRKLQGKTSKLPEGYHGSVVEQGQPKPEERSREEYVEDVDMQEEQGDQIEVGAMRGKSAFDEIVIWDHESTADSSADPYVRGMEEWISFAQQVRFVSLISRNRASFD</sequence>
<accession>A0AAN9UQC6</accession>
<dbReference type="Pfam" id="PF08615">
    <property type="entry name" value="RNase_H2_suC"/>
    <property type="match status" value="1"/>
</dbReference>
<dbReference type="Proteomes" id="UP001320420">
    <property type="component" value="Unassembled WGS sequence"/>
</dbReference>
<feature type="region of interest" description="Disordered" evidence="1">
    <location>
        <begin position="62"/>
        <end position="98"/>
    </location>
</feature>
<dbReference type="CDD" id="cd09271">
    <property type="entry name" value="RNase_H2-C"/>
    <property type="match status" value="1"/>
</dbReference>
<evidence type="ECO:0000256" key="1">
    <source>
        <dbReference type="SAM" id="MobiDB-lite"/>
    </source>
</evidence>
<dbReference type="InterPro" id="IPR013924">
    <property type="entry name" value="RNase_H2_suC"/>
</dbReference>
<evidence type="ECO:0000313" key="3">
    <source>
        <dbReference type="Proteomes" id="UP001320420"/>
    </source>
</evidence>
<comment type="caution">
    <text evidence="2">The sequence shown here is derived from an EMBL/GenBank/DDBJ whole genome shotgun (WGS) entry which is preliminary data.</text>
</comment>
<dbReference type="AlphaFoldDB" id="A0AAN9UQC6"/>